<keyword evidence="1" id="KW-0732">Signal</keyword>
<protein>
    <submittedName>
        <fullName evidence="2">DUF885 domain-containing protein</fullName>
    </submittedName>
</protein>
<dbReference type="InterPro" id="IPR010281">
    <property type="entry name" value="DUF885"/>
</dbReference>
<dbReference type="EMBL" id="DVLT01000048">
    <property type="protein sequence ID" value="HIU03200.1"/>
    <property type="molecule type" value="Genomic_DNA"/>
</dbReference>
<reference evidence="2" key="1">
    <citation type="submission" date="2020-10" db="EMBL/GenBank/DDBJ databases">
        <authorList>
            <person name="Gilroy R."/>
        </authorList>
    </citation>
    <scope>NUCLEOTIDE SEQUENCE</scope>
    <source>
        <strain evidence="2">CHK187-14744</strain>
    </source>
</reference>
<dbReference type="PANTHER" id="PTHR33361">
    <property type="entry name" value="GLR0591 PROTEIN"/>
    <property type="match status" value="1"/>
</dbReference>
<dbReference type="Pfam" id="PF05960">
    <property type="entry name" value="DUF885"/>
    <property type="match status" value="1"/>
</dbReference>
<evidence type="ECO:0000256" key="1">
    <source>
        <dbReference type="SAM" id="SignalP"/>
    </source>
</evidence>
<dbReference type="Proteomes" id="UP000824164">
    <property type="component" value="Unassembled WGS sequence"/>
</dbReference>
<gene>
    <name evidence="2" type="ORF">IAB63_08120</name>
</gene>
<dbReference type="PANTHER" id="PTHR33361:SF2">
    <property type="entry name" value="DUF885 DOMAIN-CONTAINING PROTEIN"/>
    <property type="match status" value="1"/>
</dbReference>
<accession>A0A9D1KY66</accession>
<feature type="chain" id="PRO_5038757084" evidence="1">
    <location>
        <begin position="31"/>
        <end position="591"/>
    </location>
</feature>
<name>A0A9D1KY66_9FIRM</name>
<comment type="caution">
    <text evidence="2">The sequence shown here is derived from an EMBL/GenBank/DDBJ whole genome shotgun (WGS) entry which is preliminary data.</text>
</comment>
<dbReference type="AlphaFoldDB" id="A0A9D1KY66"/>
<organism evidence="2 3">
    <name type="scientific">Candidatus Onthocola gallistercoris</name>
    <dbReference type="NCBI Taxonomy" id="2840876"/>
    <lineage>
        <taxon>Bacteria</taxon>
        <taxon>Bacillati</taxon>
        <taxon>Bacillota</taxon>
        <taxon>Bacilli</taxon>
        <taxon>Candidatus Onthocola</taxon>
    </lineage>
</organism>
<evidence type="ECO:0000313" key="2">
    <source>
        <dbReference type="EMBL" id="HIU03200.1"/>
    </source>
</evidence>
<proteinExistence type="predicted"/>
<sequence>MNQWPRRFFSLMLTCCLVFTGCQSPSQDMAASDTASESRQMDFDTFTETIFAESVSSDALTLHYTLQDPEAYGISLDEITFGRMALDDEAYQSDEKETQRLLEQLRTYEGADLDEDQQITYEVLEYYLETALSASGLEYYSEVLEPSIGLQSQYPIVLCEYEFNSREDIDTYLTLLEDFDDFFQNLIDYEQARSEKGLFMSDAAADATIQECEDFIASPQDNMLIDVFNEKIQAFDGLTDEEKNTYMDRNRSIVLETVVPAYQILIDGLTALKGTGTNDLGLCYYDRGKDYYEYLLRSSVGTDKTPEELLTMLDERMQSAFMTMMLIYQQNPDIYEEWESASYRSDDPNEILEYMKTAIADRFPEAADVDYVTKNVHESLTDSLSPALYLIPQIDDYQNNVIYLNLNDNYGNELFPTVCHEGYPGHLYQTTYFYSQDPNPLRCALAFTGYSEGWASYVEEMSYDYSGMSEDVSQFIAANYALSMCIYAYVDIGIHYNGWDKEQTSQFLSQYLVLDDETLTQIYETVLFSPGNYLNYCIGSLEIQDLRQTAEDTLDDAFDEKAFHQFILDMGPAPFSIIENHMQDWFAAMTD</sequence>
<reference evidence="2" key="2">
    <citation type="journal article" date="2021" name="PeerJ">
        <title>Extensive microbial diversity within the chicken gut microbiome revealed by metagenomics and culture.</title>
        <authorList>
            <person name="Gilroy R."/>
            <person name="Ravi A."/>
            <person name="Getino M."/>
            <person name="Pursley I."/>
            <person name="Horton D.L."/>
            <person name="Alikhan N.F."/>
            <person name="Baker D."/>
            <person name="Gharbi K."/>
            <person name="Hall N."/>
            <person name="Watson M."/>
            <person name="Adriaenssens E.M."/>
            <person name="Foster-Nyarko E."/>
            <person name="Jarju S."/>
            <person name="Secka A."/>
            <person name="Antonio M."/>
            <person name="Oren A."/>
            <person name="Chaudhuri R.R."/>
            <person name="La Ragione R."/>
            <person name="Hildebrand F."/>
            <person name="Pallen M.J."/>
        </authorList>
    </citation>
    <scope>NUCLEOTIDE SEQUENCE</scope>
    <source>
        <strain evidence="2">CHK187-14744</strain>
    </source>
</reference>
<evidence type="ECO:0000313" key="3">
    <source>
        <dbReference type="Proteomes" id="UP000824164"/>
    </source>
</evidence>
<feature type="signal peptide" evidence="1">
    <location>
        <begin position="1"/>
        <end position="30"/>
    </location>
</feature>
<dbReference type="PROSITE" id="PS51257">
    <property type="entry name" value="PROKAR_LIPOPROTEIN"/>
    <property type="match status" value="1"/>
</dbReference>